<sequence length="156" mass="17043">MAQPALATLSCGKIEHDASGMKHIIHTDTTRLGKVEGDASAKTFTVMQRDVVKNDTYCHRVAEGDGSDENVAVMQKDVEAKGPYCHKREGMKQTTGVHIDTMRFGKVEGAASDENSSEVDRTTMNNVLTELRLHVTLRLRVAGISLLSDPFICCGH</sequence>
<reference evidence="1 2" key="1">
    <citation type="submission" date="2016-02" db="EMBL/GenBank/DDBJ databases">
        <title>Genome analysis of coral dinoflagellate symbionts highlights evolutionary adaptations to a symbiotic lifestyle.</title>
        <authorList>
            <person name="Aranda M."/>
            <person name="Li Y."/>
            <person name="Liew Y.J."/>
            <person name="Baumgarten S."/>
            <person name="Simakov O."/>
            <person name="Wilson M."/>
            <person name="Piel J."/>
            <person name="Ashoor H."/>
            <person name="Bougouffa S."/>
            <person name="Bajic V.B."/>
            <person name="Ryu T."/>
            <person name="Ravasi T."/>
            <person name="Bayer T."/>
            <person name="Micklem G."/>
            <person name="Kim H."/>
            <person name="Bhak J."/>
            <person name="Lajeunesse T.C."/>
            <person name="Voolstra C.R."/>
        </authorList>
    </citation>
    <scope>NUCLEOTIDE SEQUENCE [LARGE SCALE GENOMIC DNA]</scope>
    <source>
        <strain evidence="1 2">CCMP2467</strain>
    </source>
</reference>
<dbReference type="Proteomes" id="UP000186817">
    <property type="component" value="Unassembled WGS sequence"/>
</dbReference>
<keyword evidence="2" id="KW-1185">Reference proteome</keyword>
<name>A0A1Q9EPL7_SYMMI</name>
<evidence type="ECO:0000313" key="1">
    <source>
        <dbReference type="EMBL" id="OLQ09328.1"/>
    </source>
</evidence>
<dbReference type="EMBL" id="LSRX01000099">
    <property type="protein sequence ID" value="OLQ09328.1"/>
    <property type="molecule type" value="Genomic_DNA"/>
</dbReference>
<evidence type="ECO:0000313" key="2">
    <source>
        <dbReference type="Proteomes" id="UP000186817"/>
    </source>
</evidence>
<organism evidence="1 2">
    <name type="scientific">Symbiodinium microadriaticum</name>
    <name type="common">Dinoflagellate</name>
    <name type="synonym">Zooxanthella microadriatica</name>
    <dbReference type="NCBI Taxonomy" id="2951"/>
    <lineage>
        <taxon>Eukaryota</taxon>
        <taxon>Sar</taxon>
        <taxon>Alveolata</taxon>
        <taxon>Dinophyceae</taxon>
        <taxon>Suessiales</taxon>
        <taxon>Symbiodiniaceae</taxon>
        <taxon>Symbiodinium</taxon>
    </lineage>
</organism>
<gene>
    <name evidence="1" type="ORF">AK812_SmicGene7101</name>
</gene>
<accession>A0A1Q9EPL7</accession>
<protein>
    <submittedName>
        <fullName evidence="1">Uncharacterized protein</fullName>
    </submittedName>
</protein>
<comment type="caution">
    <text evidence="1">The sequence shown here is derived from an EMBL/GenBank/DDBJ whole genome shotgun (WGS) entry which is preliminary data.</text>
</comment>
<dbReference type="AlphaFoldDB" id="A0A1Q9EPL7"/>
<proteinExistence type="predicted"/>